<gene>
    <name evidence="1" type="ORF">ACFYXI_43180</name>
</gene>
<keyword evidence="2" id="KW-1185">Reference proteome</keyword>
<evidence type="ECO:0008006" key="3">
    <source>
        <dbReference type="Google" id="ProtNLM"/>
    </source>
</evidence>
<dbReference type="RefSeq" id="WP_387418468.1">
    <property type="nucleotide sequence ID" value="NZ_JBIASD010000086.1"/>
</dbReference>
<dbReference type="Proteomes" id="UP001602013">
    <property type="component" value="Unassembled WGS sequence"/>
</dbReference>
<protein>
    <recommendedName>
        <fullName evidence="3">Lipoprotein</fullName>
    </recommendedName>
</protein>
<dbReference type="EMBL" id="JBIASD010000086">
    <property type="protein sequence ID" value="MFF3672304.1"/>
    <property type="molecule type" value="Genomic_DNA"/>
</dbReference>
<organism evidence="1 2">
    <name type="scientific">Microtetraspora malaysiensis</name>
    <dbReference type="NCBI Taxonomy" id="161358"/>
    <lineage>
        <taxon>Bacteria</taxon>
        <taxon>Bacillati</taxon>
        <taxon>Actinomycetota</taxon>
        <taxon>Actinomycetes</taxon>
        <taxon>Streptosporangiales</taxon>
        <taxon>Streptosporangiaceae</taxon>
        <taxon>Microtetraspora</taxon>
    </lineage>
</organism>
<accession>A0ABW6T4T5</accession>
<comment type="caution">
    <text evidence="1">The sequence shown here is derived from an EMBL/GenBank/DDBJ whole genome shotgun (WGS) entry which is preliminary data.</text>
</comment>
<evidence type="ECO:0000313" key="2">
    <source>
        <dbReference type="Proteomes" id="UP001602013"/>
    </source>
</evidence>
<evidence type="ECO:0000313" key="1">
    <source>
        <dbReference type="EMBL" id="MFF3672304.1"/>
    </source>
</evidence>
<sequence length="146" mass="15437">MFTLAITAACAGTPEEPKSGHVTLEGQDPRILIHDGSGPAMQALLLGQLVYNASTKCLAVKASGQPDSPVTLVWPPETRPTIKDGKRGVILRYKELALLEGTEVRIGGGFVDWVKHPPPGWTLPDACIADSSNAAIFQVNPISPVS</sequence>
<proteinExistence type="predicted"/>
<reference evidence="1 2" key="1">
    <citation type="submission" date="2024-10" db="EMBL/GenBank/DDBJ databases">
        <title>The Natural Products Discovery Center: Release of the First 8490 Sequenced Strains for Exploring Actinobacteria Biosynthetic Diversity.</title>
        <authorList>
            <person name="Kalkreuter E."/>
            <person name="Kautsar S.A."/>
            <person name="Yang D."/>
            <person name="Bader C.D."/>
            <person name="Teijaro C.N."/>
            <person name="Fluegel L."/>
            <person name="Davis C.M."/>
            <person name="Simpson J.R."/>
            <person name="Lauterbach L."/>
            <person name="Steele A.D."/>
            <person name="Gui C."/>
            <person name="Meng S."/>
            <person name="Li G."/>
            <person name="Viehrig K."/>
            <person name="Ye F."/>
            <person name="Su P."/>
            <person name="Kiefer A.F."/>
            <person name="Nichols A."/>
            <person name="Cepeda A.J."/>
            <person name="Yan W."/>
            <person name="Fan B."/>
            <person name="Jiang Y."/>
            <person name="Adhikari A."/>
            <person name="Zheng C.-J."/>
            <person name="Schuster L."/>
            <person name="Cowan T.M."/>
            <person name="Smanski M.J."/>
            <person name="Chevrette M.G."/>
            <person name="De Carvalho L.P.S."/>
            <person name="Shen B."/>
        </authorList>
    </citation>
    <scope>NUCLEOTIDE SEQUENCE [LARGE SCALE GENOMIC DNA]</scope>
    <source>
        <strain evidence="1 2">NPDC002173</strain>
    </source>
</reference>
<name>A0ABW6T4T5_9ACTN</name>